<gene>
    <name evidence="8" type="ORF">QP433_00290</name>
</gene>
<keyword evidence="3 6" id="KW-0812">Transmembrane</keyword>
<comment type="caution">
    <text evidence="8">The sequence shown here is derived from an EMBL/GenBank/DDBJ whole genome shotgun (WGS) entry which is preliminary data.</text>
</comment>
<feature type="domain" description="Major facilitator superfamily (MFS) profile" evidence="7">
    <location>
        <begin position="14"/>
        <end position="420"/>
    </location>
</feature>
<dbReference type="RefSeq" id="WP_285065120.1">
    <property type="nucleotide sequence ID" value="NZ_JASOOE010000001.1"/>
</dbReference>
<dbReference type="EMBL" id="JASOOE010000001">
    <property type="protein sequence ID" value="MDK7186415.1"/>
    <property type="molecule type" value="Genomic_DNA"/>
</dbReference>
<feature type="transmembrane region" description="Helical" evidence="6">
    <location>
        <begin position="299"/>
        <end position="323"/>
    </location>
</feature>
<dbReference type="InterPro" id="IPR011701">
    <property type="entry name" value="MFS"/>
</dbReference>
<evidence type="ECO:0000256" key="2">
    <source>
        <dbReference type="ARBA" id="ARBA00022448"/>
    </source>
</evidence>
<organism evidence="8 9">
    <name type="scientific">Facklamia hominis</name>
    <dbReference type="NCBI Taxonomy" id="178214"/>
    <lineage>
        <taxon>Bacteria</taxon>
        <taxon>Bacillati</taxon>
        <taxon>Bacillota</taxon>
        <taxon>Bacilli</taxon>
        <taxon>Lactobacillales</taxon>
        <taxon>Aerococcaceae</taxon>
        <taxon>Facklamia</taxon>
    </lineage>
</organism>
<evidence type="ECO:0000256" key="3">
    <source>
        <dbReference type="ARBA" id="ARBA00022692"/>
    </source>
</evidence>
<evidence type="ECO:0000256" key="5">
    <source>
        <dbReference type="ARBA" id="ARBA00023136"/>
    </source>
</evidence>
<dbReference type="InterPro" id="IPR050327">
    <property type="entry name" value="Proton-linked_MCT"/>
</dbReference>
<dbReference type="AlphaFoldDB" id="A0AAJ1Q2S2"/>
<dbReference type="GO" id="GO:0022857">
    <property type="term" value="F:transmembrane transporter activity"/>
    <property type="evidence" value="ECO:0007669"/>
    <property type="project" value="InterPro"/>
</dbReference>
<evidence type="ECO:0000313" key="8">
    <source>
        <dbReference type="EMBL" id="MDK7186415.1"/>
    </source>
</evidence>
<reference evidence="8" key="1">
    <citation type="submission" date="2023-05" db="EMBL/GenBank/DDBJ databases">
        <title>Cataloging the Phylogenetic Diversity of Human Bladder Bacteria.</title>
        <authorList>
            <person name="Du J."/>
        </authorList>
    </citation>
    <scope>NUCLEOTIDE SEQUENCE</scope>
    <source>
        <strain evidence="8">UMB1231</strain>
    </source>
</reference>
<protein>
    <submittedName>
        <fullName evidence="8">MFS transporter</fullName>
    </submittedName>
</protein>
<dbReference type="PROSITE" id="PS50850">
    <property type="entry name" value="MFS"/>
    <property type="match status" value="1"/>
</dbReference>
<evidence type="ECO:0000256" key="4">
    <source>
        <dbReference type="ARBA" id="ARBA00022989"/>
    </source>
</evidence>
<dbReference type="PANTHER" id="PTHR11360">
    <property type="entry name" value="MONOCARBOXYLATE TRANSPORTER"/>
    <property type="match status" value="1"/>
</dbReference>
<dbReference type="InterPro" id="IPR020846">
    <property type="entry name" value="MFS_dom"/>
</dbReference>
<proteinExistence type="predicted"/>
<feature type="transmembrane region" description="Helical" evidence="6">
    <location>
        <begin position="271"/>
        <end position="292"/>
    </location>
</feature>
<dbReference type="Proteomes" id="UP001229251">
    <property type="component" value="Unassembled WGS sequence"/>
</dbReference>
<feature type="transmembrane region" description="Helical" evidence="6">
    <location>
        <begin position="238"/>
        <end position="259"/>
    </location>
</feature>
<evidence type="ECO:0000259" key="7">
    <source>
        <dbReference type="PROSITE" id="PS50850"/>
    </source>
</evidence>
<dbReference type="PANTHER" id="PTHR11360:SF290">
    <property type="entry name" value="MONOCARBOXYLATE MFS PERMEASE"/>
    <property type="match status" value="1"/>
</dbReference>
<sequence>MSHNKRSSFKVHYAWVILLAATLILAVYAPIVNSLSNTWQIAVTQDLGFSRSQFSLNTTIVQAVGIFVGPMVSKILLKHHFKRVWLGFACLFTLGVFGYGLCQNPWQFYLCSFVIGFAYITTTAIPITMMINNWFDHQRGLATSIAFAGVSAGGFILSPMVTYLINHVSWRWAYFSYAGLIAVIALLCGGVLMRSKPADLGLRPYGAEDPTIPSDQGRQTSDTQSLNLDISAGQSWQLAFFLLLMLGSILNGVVNGASLQFPPALQEAQPLQFASVIVSAYLLIGIFGKLLMGWISDRFGLFVSLILGVSAMTLAFFAMLFAGTSWGPWMLAICFGLGLSMGTVVLPIVTASIYSKKAYGEAFGFLQSAFQIGTAIGPLIVAGSYDLTQSYQIAWYIMIVISILVGVAWLWGYHHAKQTQSY</sequence>
<dbReference type="Gene3D" id="1.20.1250.20">
    <property type="entry name" value="MFS general substrate transporter like domains"/>
    <property type="match status" value="2"/>
</dbReference>
<feature type="transmembrane region" description="Helical" evidence="6">
    <location>
        <begin position="172"/>
        <end position="193"/>
    </location>
</feature>
<comment type="subcellular location">
    <subcellularLocation>
        <location evidence="1">Cell membrane</location>
        <topology evidence="1">Multi-pass membrane protein</topology>
    </subcellularLocation>
</comment>
<dbReference type="SUPFAM" id="SSF103473">
    <property type="entry name" value="MFS general substrate transporter"/>
    <property type="match status" value="1"/>
</dbReference>
<dbReference type="GO" id="GO:0005886">
    <property type="term" value="C:plasma membrane"/>
    <property type="evidence" value="ECO:0007669"/>
    <property type="project" value="UniProtKB-SubCell"/>
</dbReference>
<feature type="transmembrane region" description="Helical" evidence="6">
    <location>
        <begin position="107"/>
        <end position="129"/>
    </location>
</feature>
<keyword evidence="2" id="KW-0813">Transport</keyword>
<feature type="transmembrane region" description="Helical" evidence="6">
    <location>
        <begin position="329"/>
        <end position="350"/>
    </location>
</feature>
<evidence type="ECO:0000313" key="9">
    <source>
        <dbReference type="Proteomes" id="UP001229251"/>
    </source>
</evidence>
<feature type="transmembrane region" description="Helical" evidence="6">
    <location>
        <begin position="52"/>
        <end position="72"/>
    </location>
</feature>
<feature type="transmembrane region" description="Helical" evidence="6">
    <location>
        <begin position="12"/>
        <end position="32"/>
    </location>
</feature>
<accession>A0AAJ1Q2S2</accession>
<keyword evidence="5 6" id="KW-0472">Membrane</keyword>
<feature type="transmembrane region" description="Helical" evidence="6">
    <location>
        <begin position="141"/>
        <end position="166"/>
    </location>
</feature>
<feature type="transmembrane region" description="Helical" evidence="6">
    <location>
        <begin position="84"/>
        <end position="101"/>
    </location>
</feature>
<dbReference type="InterPro" id="IPR036259">
    <property type="entry name" value="MFS_trans_sf"/>
</dbReference>
<name>A0AAJ1Q2S2_9LACT</name>
<evidence type="ECO:0000256" key="1">
    <source>
        <dbReference type="ARBA" id="ARBA00004651"/>
    </source>
</evidence>
<feature type="transmembrane region" description="Helical" evidence="6">
    <location>
        <begin position="362"/>
        <end position="381"/>
    </location>
</feature>
<evidence type="ECO:0000256" key="6">
    <source>
        <dbReference type="SAM" id="Phobius"/>
    </source>
</evidence>
<feature type="transmembrane region" description="Helical" evidence="6">
    <location>
        <begin position="393"/>
        <end position="413"/>
    </location>
</feature>
<keyword evidence="4 6" id="KW-1133">Transmembrane helix</keyword>
<dbReference type="Pfam" id="PF07690">
    <property type="entry name" value="MFS_1"/>
    <property type="match status" value="1"/>
</dbReference>